<dbReference type="Gene3D" id="3.40.1380.10">
    <property type="match status" value="1"/>
</dbReference>
<evidence type="ECO:0000256" key="1">
    <source>
        <dbReference type="ARBA" id="ARBA00003456"/>
    </source>
</evidence>
<keyword evidence="4" id="KW-0813">Transport</keyword>
<evidence type="ECO:0000256" key="3">
    <source>
        <dbReference type="ARBA" id="ARBA00007681"/>
    </source>
</evidence>
<proteinExistence type="inferred from homology"/>
<keyword evidence="6" id="KW-0406">Ion transport</keyword>
<dbReference type="Pfam" id="PF00231">
    <property type="entry name" value="ATP-synt"/>
    <property type="match status" value="1"/>
</dbReference>
<comment type="similarity">
    <text evidence="3">Belongs to the ATPase gamma chain family.</text>
</comment>
<evidence type="ECO:0000256" key="7">
    <source>
        <dbReference type="ARBA" id="ARBA00023136"/>
    </source>
</evidence>
<comment type="caution">
    <text evidence="10">The sequence shown here is derived from an EMBL/GenBank/DDBJ whole genome shotgun (WGS) entry which is preliminary data.</text>
</comment>
<dbReference type="GO" id="GO:0045259">
    <property type="term" value="C:proton-transporting ATP synthase complex"/>
    <property type="evidence" value="ECO:0007669"/>
    <property type="project" value="UniProtKB-KW"/>
</dbReference>
<evidence type="ECO:0000256" key="9">
    <source>
        <dbReference type="ARBA" id="ARBA00023310"/>
    </source>
</evidence>
<evidence type="ECO:0000256" key="4">
    <source>
        <dbReference type="ARBA" id="ARBA00022448"/>
    </source>
</evidence>
<accession>A0A2S9XPR2</accession>
<evidence type="ECO:0000313" key="11">
    <source>
        <dbReference type="Proteomes" id="UP000238823"/>
    </source>
</evidence>
<dbReference type="PRINTS" id="PR00126">
    <property type="entry name" value="ATPASEGAMMA"/>
</dbReference>
<evidence type="ECO:0000256" key="2">
    <source>
        <dbReference type="ARBA" id="ARBA00004170"/>
    </source>
</evidence>
<dbReference type="GO" id="GO:0046933">
    <property type="term" value="F:proton-transporting ATP synthase activity, rotational mechanism"/>
    <property type="evidence" value="ECO:0007669"/>
    <property type="project" value="InterPro"/>
</dbReference>
<protein>
    <submittedName>
        <fullName evidence="10">F0F1 ATP synthase subunit gamma</fullName>
    </submittedName>
</protein>
<dbReference type="InterPro" id="IPR035968">
    <property type="entry name" value="ATP_synth_F1_ATPase_gsu"/>
</dbReference>
<dbReference type="SUPFAM" id="SSF52943">
    <property type="entry name" value="ATP synthase (F1-ATPase), gamma subunit"/>
    <property type="match status" value="1"/>
</dbReference>
<keyword evidence="7" id="KW-0472">Membrane</keyword>
<evidence type="ECO:0000256" key="6">
    <source>
        <dbReference type="ARBA" id="ARBA00023065"/>
    </source>
</evidence>
<keyword evidence="5" id="KW-0375">Hydrogen ion transport</keyword>
<comment type="function">
    <text evidence="1">Produces ATP from ADP in the presence of a proton gradient across the membrane. The gamma chain is believed to be important in regulating ATPase activity and the flow of protons through the CF(0) complex.</text>
</comment>
<dbReference type="EMBL" id="PVNL01000139">
    <property type="protein sequence ID" value="PRP94859.1"/>
    <property type="molecule type" value="Genomic_DNA"/>
</dbReference>
<name>A0A2S9XPR2_9BACT</name>
<dbReference type="AlphaFoldDB" id="A0A2S9XPR2"/>
<comment type="subcellular location">
    <subcellularLocation>
        <location evidence="2">Membrane</location>
        <topology evidence="2">Peripheral membrane protein</topology>
    </subcellularLocation>
</comment>
<dbReference type="InterPro" id="IPR000131">
    <property type="entry name" value="ATP_synth_F1_gsu"/>
</dbReference>
<evidence type="ECO:0000256" key="8">
    <source>
        <dbReference type="ARBA" id="ARBA00023196"/>
    </source>
</evidence>
<reference evidence="10 11" key="1">
    <citation type="submission" date="2018-03" db="EMBL/GenBank/DDBJ databases">
        <title>Draft Genome Sequences of the Obligatory Marine Myxobacteria Enhygromyxa salina SWB007.</title>
        <authorList>
            <person name="Poehlein A."/>
            <person name="Moghaddam J.A."/>
            <person name="Harms H."/>
            <person name="Alanjari M."/>
            <person name="Koenig G.M."/>
            <person name="Daniel R."/>
            <person name="Schaeberle T.F."/>
        </authorList>
    </citation>
    <scope>NUCLEOTIDE SEQUENCE [LARGE SCALE GENOMIC DNA]</scope>
    <source>
        <strain evidence="10 11">SWB007</strain>
    </source>
</reference>
<sequence>MTRHRALAQRLAAWRSFRGIARAARTLAAAQGQRWSAHAEQAARHLAWTRGLIEHFEVSTPEHAARGVLVIGTDLGLCGRLNAALAAQLRASALVDEGALIVVGARLLDELRDVEPVFSLPAPASLEAIEQLSSRIATALETAARTAELQLSILLSATTTNDGYPILEIWREGPELSELARVRRSLAPPIVDLSPPELARESVASLHLRARIAHALCVAAASEAAARLFTMSRAYEASDRSIRQQQLDLRKLEQEEITQDMLEVRGGQRPRGRERRLV</sequence>
<keyword evidence="9" id="KW-0066">ATP synthesis</keyword>
<gene>
    <name evidence="10" type="ORF">ENSA7_76820</name>
</gene>
<evidence type="ECO:0000313" key="10">
    <source>
        <dbReference type="EMBL" id="PRP94859.1"/>
    </source>
</evidence>
<dbReference type="RefSeq" id="WP_181234530.1">
    <property type="nucleotide sequence ID" value="NZ_PVNL01000139.1"/>
</dbReference>
<keyword evidence="8" id="KW-0139">CF(1)</keyword>
<dbReference type="Proteomes" id="UP000238823">
    <property type="component" value="Unassembled WGS sequence"/>
</dbReference>
<organism evidence="10 11">
    <name type="scientific">Enhygromyxa salina</name>
    <dbReference type="NCBI Taxonomy" id="215803"/>
    <lineage>
        <taxon>Bacteria</taxon>
        <taxon>Pseudomonadati</taxon>
        <taxon>Myxococcota</taxon>
        <taxon>Polyangia</taxon>
        <taxon>Nannocystales</taxon>
        <taxon>Nannocystaceae</taxon>
        <taxon>Enhygromyxa</taxon>
    </lineage>
</organism>
<dbReference type="Gene3D" id="1.10.287.80">
    <property type="entry name" value="ATP synthase, gamma subunit, helix hairpin domain"/>
    <property type="match status" value="1"/>
</dbReference>
<evidence type="ECO:0000256" key="5">
    <source>
        <dbReference type="ARBA" id="ARBA00022781"/>
    </source>
</evidence>